<comment type="caution">
    <text evidence="2">The sequence shown here is derived from an EMBL/GenBank/DDBJ whole genome shotgun (WGS) entry which is preliminary data.</text>
</comment>
<keyword evidence="3" id="KW-1185">Reference proteome</keyword>
<proteinExistence type="predicted"/>
<protein>
    <submittedName>
        <fullName evidence="2">Uncharacterized protein</fullName>
    </submittedName>
</protein>
<dbReference type="Proteomes" id="UP001457282">
    <property type="component" value="Unassembled WGS sequence"/>
</dbReference>
<dbReference type="EMBL" id="JBEDUW010000273">
    <property type="protein sequence ID" value="KAK9901890.1"/>
    <property type="molecule type" value="Genomic_DNA"/>
</dbReference>
<evidence type="ECO:0000313" key="3">
    <source>
        <dbReference type="Proteomes" id="UP001457282"/>
    </source>
</evidence>
<accession>A0AAW1VJU4</accession>
<sequence length="148" mass="15689">MPVLTAQPYLAPPSLEAAAGYPPPPFQPLVHTITVPPKQQLRRISSPLLPWTRAHCPGSAIQPAAHHPPHGPEHNLSPRRSSLDPSPAPSPAVPNQRPKSLCRALHTAPPPICPCPAPRRCCLHCAAVAASHPSHHPKPVLSSSCLSC</sequence>
<gene>
    <name evidence="2" type="ORF">M0R45_001871</name>
</gene>
<feature type="region of interest" description="Disordered" evidence="1">
    <location>
        <begin position="55"/>
        <end position="99"/>
    </location>
</feature>
<reference evidence="2 3" key="1">
    <citation type="journal article" date="2023" name="G3 (Bethesda)">
        <title>A chromosome-length genome assembly and annotation of blackberry (Rubus argutus, cv. 'Hillquist').</title>
        <authorList>
            <person name="Bruna T."/>
            <person name="Aryal R."/>
            <person name="Dudchenko O."/>
            <person name="Sargent D.J."/>
            <person name="Mead D."/>
            <person name="Buti M."/>
            <person name="Cavallini A."/>
            <person name="Hytonen T."/>
            <person name="Andres J."/>
            <person name="Pham M."/>
            <person name="Weisz D."/>
            <person name="Mascagni F."/>
            <person name="Usai G."/>
            <person name="Natali L."/>
            <person name="Bassil N."/>
            <person name="Fernandez G.E."/>
            <person name="Lomsadze A."/>
            <person name="Armour M."/>
            <person name="Olukolu B."/>
            <person name="Poorten T."/>
            <person name="Britton C."/>
            <person name="Davik J."/>
            <person name="Ashrafi H."/>
            <person name="Aiden E.L."/>
            <person name="Borodovsky M."/>
            <person name="Worthington M."/>
        </authorList>
    </citation>
    <scope>NUCLEOTIDE SEQUENCE [LARGE SCALE GENOMIC DNA]</scope>
    <source>
        <strain evidence="2">PI 553951</strain>
    </source>
</reference>
<dbReference type="AlphaFoldDB" id="A0AAW1VJU4"/>
<evidence type="ECO:0000313" key="2">
    <source>
        <dbReference type="EMBL" id="KAK9901890.1"/>
    </source>
</evidence>
<name>A0AAW1VJU4_RUBAR</name>
<organism evidence="2 3">
    <name type="scientific">Rubus argutus</name>
    <name type="common">Southern blackberry</name>
    <dbReference type="NCBI Taxonomy" id="59490"/>
    <lineage>
        <taxon>Eukaryota</taxon>
        <taxon>Viridiplantae</taxon>
        <taxon>Streptophyta</taxon>
        <taxon>Embryophyta</taxon>
        <taxon>Tracheophyta</taxon>
        <taxon>Spermatophyta</taxon>
        <taxon>Magnoliopsida</taxon>
        <taxon>eudicotyledons</taxon>
        <taxon>Gunneridae</taxon>
        <taxon>Pentapetalae</taxon>
        <taxon>rosids</taxon>
        <taxon>fabids</taxon>
        <taxon>Rosales</taxon>
        <taxon>Rosaceae</taxon>
        <taxon>Rosoideae</taxon>
        <taxon>Rosoideae incertae sedis</taxon>
        <taxon>Rubus</taxon>
    </lineage>
</organism>
<evidence type="ECO:0000256" key="1">
    <source>
        <dbReference type="SAM" id="MobiDB-lite"/>
    </source>
</evidence>